<keyword evidence="1" id="KW-0472">Membrane</keyword>
<evidence type="ECO:0000313" key="4">
    <source>
        <dbReference type="Proteomes" id="UP001442364"/>
    </source>
</evidence>
<dbReference type="Gene3D" id="3.10.620.30">
    <property type="match status" value="1"/>
</dbReference>
<name>A0ABV1BT73_9FIRM</name>
<reference evidence="3 4" key="1">
    <citation type="submission" date="2024-03" db="EMBL/GenBank/DDBJ databases">
        <title>Human intestinal bacterial collection.</title>
        <authorList>
            <person name="Pauvert C."/>
            <person name="Hitch T.C.A."/>
            <person name="Clavel T."/>
        </authorList>
    </citation>
    <scope>NUCLEOTIDE SEQUENCE [LARGE SCALE GENOMIC DNA]</scope>
    <source>
        <strain evidence="3 4">CLA-AA-H255</strain>
    </source>
</reference>
<dbReference type="Pfam" id="PF01841">
    <property type="entry name" value="Transglut_core"/>
    <property type="match status" value="1"/>
</dbReference>
<feature type="transmembrane region" description="Helical" evidence="1">
    <location>
        <begin position="116"/>
        <end position="134"/>
    </location>
</feature>
<sequence length="775" mass="88237">MENMRINVRQAHSDTYNGNPYIAFAGIMTGLLSVILFVDELDAVSFTVVGVLLFSGIYAYILSYAHYNKRKFLPFVIVGEVAVTAILSVFNIQRISEQSVSIMQALVDGRANTQNVTYVVFVSSVVLIYIIYLLEVIFKNRVILTLVTVVMLAASPILRLEVSLFHIFVIVMHQVIVGVSYAVLGRRKKMLYTTRSGKLIHKKSIIYCIAATVIIFFAADIITNIFSEYMYGSISGIEQTIYKTSKRISGKGSDVKINGEISSGNNYQSGITQMTVTVSKMPTEDLYLYGFRGGEYKGGSWDSTDDDTICKNIDRTEFKKETISQPVYASTYFKKMYYYINIYMRNSGIVATSNNNKINRKLDVKYVNDNYKQTIEPYYNSGSKNFSKGDDGKKTYNIEYIEQADMQSEWREKSNEKYNTTVRDYKNVQQLYKAAMTPIYSAVSKSLVPRLTSYVQANPLTSLSDKTTFIMYTLLSNTRYTRTPGVMLGSSDIAEDFLFNAQRGYCVHYATVATIMYRLYGVPARYVCGYRLSAEDFKETDQSTYVAEVSDKKMHAWTEIFIDNYGWVPVDVTPASDGSCAVSYPGYDINTFNNVMSEHGWTLDKASISGDSSEDVTYVSTRSGAVKVALKKGFKVAVVVVKYIAILTLVILIVLLPLWIKLYRVSRLRKIQSLSSCDIYERLMEMLHFAGDFTGYNGTEEDFAYKLSARYGNITYEEAKNVYDSIMYIRFADTDKGRSYYKKNVLVLYRKAAEEIYKELKKKKRIVFKYIHCYI</sequence>
<proteinExistence type="predicted"/>
<feature type="transmembrane region" description="Helical" evidence="1">
    <location>
        <begin position="205"/>
        <end position="226"/>
    </location>
</feature>
<protein>
    <submittedName>
        <fullName evidence="3">Transglutaminase-like domain-containing protein</fullName>
    </submittedName>
</protein>
<dbReference type="InterPro" id="IPR052901">
    <property type="entry name" value="Bact_TGase-like"/>
</dbReference>
<dbReference type="PANTHER" id="PTHR42736">
    <property type="entry name" value="PROTEIN-GLUTAMINE GAMMA-GLUTAMYLTRANSFERASE"/>
    <property type="match status" value="1"/>
</dbReference>
<dbReference type="InterPro" id="IPR038765">
    <property type="entry name" value="Papain-like_cys_pep_sf"/>
</dbReference>
<organism evidence="3 4">
    <name type="scientific">[Lactobacillus] rogosae</name>
    <dbReference type="NCBI Taxonomy" id="706562"/>
    <lineage>
        <taxon>Bacteria</taxon>
        <taxon>Bacillati</taxon>
        <taxon>Bacillota</taxon>
        <taxon>Clostridia</taxon>
        <taxon>Lachnospirales</taxon>
        <taxon>Lachnospiraceae</taxon>
        <taxon>Lachnospira</taxon>
    </lineage>
</organism>
<evidence type="ECO:0000313" key="3">
    <source>
        <dbReference type="EMBL" id="MEQ2378710.1"/>
    </source>
</evidence>
<feature type="transmembrane region" description="Helical" evidence="1">
    <location>
        <begin position="21"/>
        <end position="38"/>
    </location>
</feature>
<keyword evidence="1" id="KW-1133">Transmembrane helix</keyword>
<feature type="transmembrane region" description="Helical" evidence="1">
    <location>
        <begin position="72"/>
        <end position="96"/>
    </location>
</feature>
<feature type="transmembrane region" description="Helical" evidence="1">
    <location>
        <begin position="640"/>
        <end position="660"/>
    </location>
</feature>
<gene>
    <name evidence="3" type="ORF">WMO14_02250</name>
</gene>
<dbReference type="SMART" id="SM00460">
    <property type="entry name" value="TGc"/>
    <property type="match status" value="1"/>
</dbReference>
<keyword evidence="1" id="KW-0812">Transmembrane</keyword>
<feature type="transmembrane region" description="Helical" evidence="1">
    <location>
        <begin position="141"/>
        <end position="158"/>
    </location>
</feature>
<comment type="caution">
    <text evidence="3">The sequence shown here is derived from an EMBL/GenBank/DDBJ whole genome shotgun (WGS) entry which is preliminary data.</text>
</comment>
<feature type="transmembrane region" description="Helical" evidence="1">
    <location>
        <begin position="164"/>
        <end position="184"/>
    </location>
</feature>
<feature type="domain" description="Transglutaminase-like" evidence="2">
    <location>
        <begin position="498"/>
        <end position="574"/>
    </location>
</feature>
<feature type="transmembrane region" description="Helical" evidence="1">
    <location>
        <begin position="44"/>
        <end position="65"/>
    </location>
</feature>
<dbReference type="InterPro" id="IPR002931">
    <property type="entry name" value="Transglutaminase-like"/>
</dbReference>
<dbReference type="PANTHER" id="PTHR42736:SF1">
    <property type="entry name" value="PROTEIN-GLUTAMINE GAMMA-GLUTAMYLTRANSFERASE"/>
    <property type="match status" value="1"/>
</dbReference>
<evidence type="ECO:0000259" key="2">
    <source>
        <dbReference type="SMART" id="SM00460"/>
    </source>
</evidence>
<dbReference type="EMBL" id="JBBMER010000001">
    <property type="protein sequence ID" value="MEQ2378710.1"/>
    <property type="molecule type" value="Genomic_DNA"/>
</dbReference>
<dbReference type="RefSeq" id="WP_022503147.1">
    <property type="nucleotide sequence ID" value="NZ_JBBMER010000001.1"/>
</dbReference>
<dbReference type="SUPFAM" id="SSF54001">
    <property type="entry name" value="Cysteine proteinases"/>
    <property type="match status" value="1"/>
</dbReference>
<evidence type="ECO:0000256" key="1">
    <source>
        <dbReference type="SAM" id="Phobius"/>
    </source>
</evidence>
<keyword evidence="4" id="KW-1185">Reference proteome</keyword>
<accession>A0ABV1BT73</accession>
<dbReference type="Proteomes" id="UP001442364">
    <property type="component" value="Unassembled WGS sequence"/>
</dbReference>